<organism evidence="2 3">
    <name type="scientific">Pycnoporus cinnabarinus</name>
    <name type="common">Cinnabar-red polypore</name>
    <name type="synonym">Trametes cinnabarina</name>
    <dbReference type="NCBI Taxonomy" id="5643"/>
    <lineage>
        <taxon>Eukaryota</taxon>
        <taxon>Fungi</taxon>
        <taxon>Dikarya</taxon>
        <taxon>Basidiomycota</taxon>
        <taxon>Agaricomycotina</taxon>
        <taxon>Agaricomycetes</taxon>
        <taxon>Polyporales</taxon>
        <taxon>Polyporaceae</taxon>
        <taxon>Trametes</taxon>
    </lineage>
</organism>
<dbReference type="AlphaFoldDB" id="A0A060SP98"/>
<proteinExistence type="predicted"/>
<comment type="caution">
    <text evidence="2">The sequence shown here is derived from an EMBL/GenBank/DDBJ whole genome shotgun (WGS) entry which is preliminary data.</text>
</comment>
<dbReference type="EMBL" id="CCBP010000141">
    <property type="protein sequence ID" value="CDO74258.1"/>
    <property type="molecule type" value="Genomic_DNA"/>
</dbReference>
<dbReference type="PANTHER" id="PTHR46579:SF2">
    <property type="entry name" value="C2H2-TYPE DOMAIN-CONTAINING PROTEIN"/>
    <property type="match status" value="1"/>
</dbReference>
<sequence length="912" mass="101661">MARQSPPQPSNNYGTVTPRASPEPRPPAAPLGLYDDPDDLDEVQYRLEHDGQPAAPSEPAPIVAGEHSGEGAPASLERHPSPLPQTPSMPTGLQAQARHDESPPSGSLVALPCPVPLPDCRPSSPAPDVLELLPAHPLYAVLFALPPLPVRRADKDINAASHEKWYVRVILMTVAYLHTTHHVTFRASNIVLFTICTVFVALRLLDVGDAMPTTLTTTLRRLDLTDNFHVLPVCTKCRRLFRPDLDTSAQCPECQNNLFKQGLVNTLVSLLHRLPPRMVPHLAAPFRPLSASLIQFLVRPDSENLVDQWRTQPTVPGVYRRIQDGRIWQMVKGSNGLPFFGLQEHGELRIGVVYHLDWVSCRRSPYAPSHSSGALSFSIANLEQLLRYRLENMLPTAMTPGPTEPDAEELQYYQELVVDDLLVLYYEGVLAPTQRNPQGIRSRVVCICASLDHPGMCKSGGFADKDHSEQPCPKCMAKLKELYIWFRADTEQEHNALPLRDDRRRHALAKEWQSLETDDEQRSHFKRFGTRWTVFSRLPYFDVTRMMVIDPMHNLLLGVVKTQWYSRWIKGGALRADTEAGNKRELSVLHDFLESFEIPAWVGRLPSRVGEPAGGSLSADEYKLLFTGPCVLIIPIIWDRFLDAATEEYQRAHKRYEKALTAWQKTHETHKKGTGIQGDDAADIKPVAGKAEPTAKKDGTLPPAPTPPVPRMQGEEVDLFLKLATALKLILASSGNDAAYHRGCHLLTAYLRGYQELLDYGTVYDIWAFLAERLNKLFKDFNLNNWGGGQLEITMMRAFYRNVDMHMLLIARSLLKDSREARSTVEAAAQSEIIDLHGLGGNDNAPSGDEQVDSGNKCTPLSYILVDGRHITPLATSSRSPQSTSAVVKVLYNGSSFSGEVVEAFSHAHDEL</sequence>
<feature type="region of interest" description="Disordered" evidence="1">
    <location>
        <begin position="1"/>
        <end position="107"/>
    </location>
</feature>
<reference evidence="2" key="1">
    <citation type="submission" date="2014-01" db="EMBL/GenBank/DDBJ databases">
        <title>The genome of the white-rot fungus Pycnoporus cinnabarinus: a basidiomycete model with a versatile arsenal for lignocellulosic biomass breakdown.</title>
        <authorList>
            <person name="Levasseur A."/>
            <person name="Lomascolo A."/>
            <person name="Ruiz-Duenas F.J."/>
            <person name="Uzan E."/>
            <person name="Piumi F."/>
            <person name="Kues U."/>
            <person name="Ram A.F.J."/>
            <person name="Murat C."/>
            <person name="Haon M."/>
            <person name="Benoit I."/>
            <person name="Arfi Y."/>
            <person name="Chevret D."/>
            <person name="Drula E."/>
            <person name="Kwon M.J."/>
            <person name="Gouret P."/>
            <person name="Lesage-Meessen L."/>
            <person name="Lombard V."/>
            <person name="Mariette J."/>
            <person name="Noirot C."/>
            <person name="Park J."/>
            <person name="Patyshakuliyeva A."/>
            <person name="Wieneger R.A.B."/>
            <person name="Wosten H.A.B."/>
            <person name="Martin F."/>
            <person name="Coutinho P.M."/>
            <person name="de Vries R."/>
            <person name="Martinez A.T."/>
            <person name="Klopp C."/>
            <person name="Pontarotti P."/>
            <person name="Henrissat B."/>
            <person name="Record E."/>
        </authorList>
    </citation>
    <scope>NUCLEOTIDE SEQUENCE [LARGE SCALE GENOMIC DNA]</scope>
    <source>
        <strain evidence="2">BRFM137</strain>
    </source>
</reference>
<dbReference type="STRING" id="5643.A0A060SP98"/>
<accession>A0A060SP98</accession>
<keyword evidence="3" id="KW-1185">Reference proteome</keyword>
<dbReference type="PANTHER" id="PTHR46579">
    <property type="entry name" value="F5/8 TYPE C DOMAIN-CONTAINING PROTEIN-RELATED"/>
    <property type="match status" value="1"/>
</dbReference>
<evidence type="ECO:0000313" key="3">
    <source>
        <dbReference type="Proteomes" id="UP000029665"/>
    </source>
</evidence>
<evidence type="ECO:0000313" key="2">
    <source>
        <dbReference type="EMBL" id="CDO74258.1"/>
    </source>
</evidence>
<dbReference type="Proteomes" id="UP000029665">
    <property type="component" value="Unassembled WGS sequence"/>
</dbReference>
<dbReference type="OrthoDB" id="2748225at2759"/>
<gene>
    <name evidence="2" type="ORF">BN946_scf184642.g3</name>
</gene>
<evidence type="ECO:0000256" key="1">
    <source>
        <dbReference type="SAM" id="MobiDB-lite"/>
    </source>
</evidence>
<protein>
    <submittedName>
        <fullName evidence="2">Uncharacterized protein</fullName>
    </submittedName>
</protein>
<name>A0A060SP98_PYCCI</name>
<dbReference type="HOGENOM" id="CLU_009765_0_0_1"/>